<dbReference type="InParanoid" id="A0A2H3CD55"/>
<dbReference type="Proteomes" id="UP000217790">
    <property type="component" value="Unassembled WGS sequence"/>
</dbReference>
<dbReference type="OrthoDB" id="3098691at2759"/>
<evidence type="ECO:0000313" key="2">
    <source>
        <dbReference type="EMBL" id="PBK81001.1"/>
    </source>
</evidence>
<evidence type="ECO:0000256" key="1">
    <source>
        <dbReference type="SAM" id="MobiDB-lite"/>
    </source>
</evidence>
<feature type="region of interest" description="Disordered" evidence="1">
    <location>
        <begin position="382"/>
        <end position="421"/>
    </location>
</feature>
<gene>
    <name evidence="2" type="ORF">ARMGADRAFT_1146891</name>
</gene>
<sequence>MSSNNDQAQIDWAKTILPTYRNVRRQGPSHLDAFLYGLFVAYTGRFWHLLCARLGVPNLVDTTALKYWKRGAFVMLSELLLRVHLSEPMTQAQSSTSRSLMVPPDKSTRSMHWRRHNKDVLKKADVARSVYRSPARVESETPPVKMEVDKGVFVGNIRKNHALDQMTTEGTTGEITARFCSWNRIHLRHTLRKKILLPGATVHLYKLEASTSWQWKEVVLGEGQGVRNQCESSHQGATNRKCIGWFGWSRQPGEMHRGYEDATWHWSMHPNIFVQPGYIQGEPKKFQEIRGDVSRTGTSLISSSPREDQRNRVALAVPILSWIISHTTHPLTSSKHSRMGEENNPVDLEPAVGMIRKPARRGRCRGCWRWWAWINGGSSRPISAAFHPTRPPGQPGHVQKGKRASAQQRTQQQPEPSLDPTVQALPFSIAYTSHSISRPSCPGAIPHAERRVAKPLRICSRDMPAACSKGISKLSSYSVHLSKNKTTSGIVLKFVFTWRRDLSDNERRTW</sequence>
<evidence type="ECO:0000313" key="3">
    <source>
        <dbReference type="Proteomes" id="UP000217790"/>
    </source>
</evidence>
<reference evidence="3" key="1">
    <citation type="journal article" date="2017" name="Nat. Ecol. Evol.">
        <title>Genome expansion and lineage-specific genetic innovations in the forest pathogenic fungi Armillaria.</title>
        <authorList>
            <person name="Sipos G."/>
            <person name="Prasanna A.N."/>
            <person name="Walter M.C."/>
            <person name="O'Connor E."/>
            <person name="Balint B."/>
            <person name="Krizsan K."/>
            <person name="Kiss B."/>
            <person name="Hess J."/>
            <person name="Varga T."/>
            <person name="Slot J."/>
            <person name="Riley R."/>
            <person name="Boka B."/>
            <person name="Rigling D."/>
            <person name="Barry K."/>
            <person name="Lee J."/>
            <person name="Mihaltcheva S."/>
            <person name="LaButti K."/>
            <person name="Lipzen A."/>
            <person name="Waldron R."/>
            <person name="Moloney N.M."/>
            <person name="Sperisen C."/>
            <person name="Kredics L."/>
            <person name="Vagvoelgyi C."/>
            <person name="Patrignani A."/>
            <person name="Fitzpatrick D."/>
            <person name="Nagy I."/>
            <person name="Doyle S."/>
            <person name="Anderson J.B."/>
            <person name="Grigoriev I.V."/>
            <person name="Gueldener U."/>
            <person name="Muensterkoetter M."/>
            <person name="Nagy L.G."/>
        </authorList>
    </citation>
    <scope>NUCLEOTIDE SEQUENCE [LARGE SCALE GENOMIC DNA]</scope>
    <source>
        <strain evidence="3">Ar21-2</strain>
    </source>
</reference>
<feature type="compositionally biased region" description="Polar residues" evidence="1">
    <location>
        <begin position="405"/>
        <end position="415"/>
    </location>
</feature>
<protein>
    <submittedName>
        <fullName evidence="2">Uncharacterized protein</fullName>
    </submittedName>
</protein>
<accession>A0A2H3CD55</accession>
<name>A0A2H3CD55_ARMGA</name>
<organism evidence="2 3">
    <name type="scientific">Armillaria gallica</name>
    <name type="common">Bulbous honey fungus</name>
    <name type="synonym">Armillaria bulbosa</name>
    <dbReference type="NCBI Taxonomy" id="47427"/>
    <lineage>
        <taxon>Eukaryota</taxon>
        <taxon>Fungi</taxon>
        <taxon>Dikarya</taxon>
        <taxon>Basidiomycota</taxon>
        <taxon>Agaricomycotina</taxon>
        <taxon>Agaricomycetes</taxon>
        <taxon>Agaricomycetidae</taxon>
        <taxon>Agaricales</taxon>
        <taxon>Marasmiineae</taxon>
        <taxon>Physalacriaceae</taxon>
        <taxon>Armillaria</taxon>
    </lineage>
</organism>
<dbReference type="AlphaFoldDB" id="A0A2H3CD55"/>
<dbReference type="EMBL" id="KZ293737">
    <property type="protein sequence ID" value="PBK81001.1"/>
    <property type="molecule type" value="Genomic_DNA"/>
</dbReference>
<keyword evidence="3" id="KW-1185">Reference proteome</keyword>
<proteinExistence type="predicted"/>